<evidence type="ECO:0000313" key="3">
    <source>
        <dbReference type="Proteomes" id="UP000186922"/>
    </source>
</evidence>
<sequence length="298" mass="33847">MLDFSLHLDNPDQTSFLRPSRYLKGGMSQYPYRMMANAVSKGVRVFAGEAVLSIDSGMDTRFVIRTEKRTIVADRIINAIDAFAFGKIAGNVARDIQNTKQFQDLKYTSCATVDAWWDDRFWERSQLLQGNTLLQISNHDECFNLMIIPNYPYVKGSNGTRAAYDDGVCVETWRDLLNSGNASLLREEIRAGMQRVFTDVVVPLPRTVKGFVHEQAWYNLGAMSPFNNEDIRKWAVRPVSLWDVSMVGEAYNPAYSSWTEGAIRSTMWTLREKYGFSFPCLEYLDLGALNCASQGSQF</sequence>
<comment type="caution">
    <text evidence="2">The sequence shown here is derived from an EMBL/GenBank/DDBJ whole genome shotgun (WGS) entry which is preliminary data.</text>
</comment>
<dbReference type="EMBL" id="BDGG01000002">
    <property type="protein sequence ID" value="GAU91626.1"/>
    <property type="molecule type" value="Genomic_DNA"/>
</dbReference>
<reference evidence="2 3" key="1">
    <citation type="journal article" date="2016" name="Nat. Commun.">
        <title>Extremotolerant tardigrade genome and improved radiotolerance of human cultured cells by tardigrade-unique protein.</title>
        <authorList>
            <person name="Hashimoto T."/>
            <person name="Horikawa D.D."/>
            <person name="Saito Y."/>
            <person name="Kuwahara H."/>
            <person name="Kozuka-Hata H."/>
            <person name="Shin-I T."/>
            <person name="Minakuchi Y."/>
            <person name="Ohishi K."/>
            <person name="Motoyama A."/>
            <person name="Aizu T."/>
            <person name="Enomoto A."/>
            <person name="Kondo K."/>
            <person name="Tanaka S."/>
            <person name="Hara Y."/>
            <person name="Koshikawa S."/>
            <person name="Sagara H."/>
            <person name="Miura T."/>
            <person name="Yokobori S."/>
            <person name="Miyagawa K."/>
            <person name="Suzuki Y."/>
            <person name="Kubo T."/>
            <person name="Oyama M."/>
            <person name="Kohara Y."/>
            <person name="Fujiyama A."/>
            <person name="Arakawa K."/>
            <person name="Katayama T."/>
            <person name="Toyoda A."/>
            <person name="Kunieda T."/>
        </authorList>
    </citation>
    <scope>NUCLEOTIDE SEQUENCE [LARGE SCALE GENOMIC DNA]</scope>
    <source>
        <strain evidence="2 3">YOKOZUNA-1</strain>
    </source>
</reference>
<dbReference type="AlphaFoldDB" id="A0A1D1UPH4"/>
<dbReference type="Pfam" id="PF01593">
    <property type="entry name" value="Amino_oxidase"/>
    <property type="match status" value="1"/>
</dbReference>
<organism evidence="2 3">
    <name type="scientific">Ramazzottius varieornatus</name>
    <name type="common">Water bear</name>
    <name type="synonym">Tardigrade</name>
    <dbReference type="NCBI Taxonomy" id="947166"/>
    <lineage>
        <taxon>Eukaryota</taxon>
        <taxon>Metazoa</taxon>
        <taxon>Ecdysozoa</taxon>
        <taxon>Tardigrada</taxon>
        <taxon>Eutardigrada</taxon>
        <taxon>Parachela</taxon>
        <taxon>Hypsibioidea</taxon>
        <taxon>Ramazzottiidae</taxon>
        <taxon>Ramazzottius</taxon>
    </lineage>
</organism>
<keyword evidence="3" id="KW-1185">Reference proteome</keyword>
<feature type="domain" description="Amine oxidase" evidence="1">
    <location>
        <begin position="18"/>
        <end position="265"/>
    </location>
</feature>
<dbReference type="InterPro" id="IPR002937">
    <property type="entry name" value="Amino_oxidase"/>
</dbReference>
<dbReference type="InterPro" id="IPR036188">
    <property type="entry name" value="FAD/NAD-bd_sf"/>
</dbReference>
<dbReference type="STRING" id="947166.A0A1D1UPH4"/>
<proteinExistence type="predicted"/>
<evidence type="ECO:0000259" key="1">
    <source>
        <dbReference type="Pfam" id="PF01593"/>
    </source>
</evidence>
<dbReference type="OrthoDB" id="10051671at2759"/>
<dbReference type="Gene3D" id="3.50.50.60">
    <property type="entry name" value="FAD/NAD(P)-binding domain"/>
    <property type="match status" value="1"/>
</dbReference>
<evidence type="ECO:0000313" key="2">
    <source>
        <dbReference type="EMBL" id="GAU91626.1"/>
    </source>
</evidence>
<dbReference type="GO" id="GO:0016491">
    <property type="term" value="F:oxidoreductase activity"/>
    <property type="evidence" value="ECO:0007669"/>
    <property type="project" value="InterPro"/>
</dbReference>
<protein>
    <recommendedName>
        <fullName evidence="1">Amine oxidase domain-containing protein</fullName>
    </recommendedName>
</protein>
<name>A0A1D1UPH4_RAMVA</name>
<dbReference type="Gene3D" id="3.90.660.10">
    <property type="match status" value="1"/>
</dbReference>
<dbReference type="Proteomes" id="UP000186922">
    <property type="component" value="Unassembled WGS sequence"/>
</dbReference>
<accession>A0A1D1UPH4</accession>
<gene>
    <name evidence="2" type="primary">RvY_03849</name>
    <name evidence="2" type="synonym">RvY_03849.1</name>
    <name evidence="2" type="ORF">RvY_03849-1</name>
</gene>
<dbReference type="SUPFAM" id="SSF51905">
    <property type="entry name" value="FAD/NAD(P)-binding domain"/>
    <property type="match status" value="1"/>
</dbReference>